<feature type="transmembrane region" description="Helical" evidence="1">
    <location>
        <begin position="12"/>
        <end position="33"/>
    </location>
</feature>
<dbReference type="Gene3D" id="3.60.10.10">
    <property type="entry name" value="Endonuclease/exonuclease/phosphatase"/>
    <property type="match status" value="1"/>
</dbReference>
<keyword evidence="1" id="KW-0812">Transmembrane</keyword>
<dbReference type="HOGENOM" id="CLU_052333_1_0_11"/>
<proteinExistence type="predicted"/>
<gene>
    <name evidence="3" type="ordered locus">Mvan_1678</name>
</gene>
<evidence type="ECO:0000313" key="4">
    <source>
        <dbReference type="Proteomes" id="UP000009159"/>
    </source>
</evidence>
<dbReference type="GO" id="GO:0004519">
    <property type="term" value="F:endonuclease activity"/>
    <property type="evidence" value="ECO:0007669"/>
    <property type="project" value="UniProtKB-KW"/>
</dbReference>
<dbReference type="InterPro" id="IPR005135">
    <property type="entry name" value="Endo/exonuclease/phosphatase"/>
</dbReference>
<dbReference type="AlphaFoldDB" id="A1T5Q7"/>
<accession>A1T5Q7</accession>
<keyword evidence="4" id="KW-1185">Reference proteome</keyword>
<keyword evidence="3" id="KW-0378">Hydrolase</keyword>
<organism evidence="3 4">
    <name type="scientific">Mycolicibacterium vanbaalenii (strain DSM 7251 / JCM 13017 / BCRC 16820 / KCTC 9966 / NRRL B-24157 / PYR-1)</name>
    <name type="common">Mycobacterium vanbaalenii</name>
    <dbReference type="NCBI Taxonomy" id="350058"/>
    <lineage>
        <taxon>Bacteria</taxon>
        <taxon>Bacillati</taxon>
        <taxon>Actinomycetota</taxon>
        <taxon>Actinomycetes</taxon>
        <taxon>Mycobacteriales</taxon>
        <taxon>Mycobacteriaceae</taxon>
        <taxon>Mycolicibacterium</taxon>
    </lineage>
</organism>
<keyword evidence="3" id="KW-0540">Nuclease</keyword>
<dbReference type="Pfam" id="PF03372">
    <property type="entry name" value="Exo_endo_phos"/>
    <property type="match status" value="1"/>
</dbReference>
<keyword evidence="1" id="KW-1133">Transmembrane helix</keyword>
<dbReference type="EMBL" id="CP000511">
    <property type="protein sequence ID" value="ABM12507.1"/>
    <property type="molecule type" value="Genomic_DNA"/>
</dbReference>
<feature type="transmembrane region" description="Helical" evidence="1">
    <location>
        <begin position="39"/>
        <end position="61"/>
    </location>
</feature>
<dbReference type="STRING" id="350058.Mvan_1678"/>
<evidence type="ECO:0000256" key="1">
    <source>
        <dbReference type="SAM" id="Phobius"/>
    </source>
</evidence>
<name>A1T5Q7_MYCVP</name>
<feature type="domain" description="Endonuclease/exonuclease/phosphatase" evidence="2">
    <location>
        <begin position="106"/>
        <end position="315"/>
    </location>
</feature>
<dbReference type="eggNOG" id="COG3021">
    <property type="taxonomic scope" value="Bacteria"/>
</dbReference>
<evidence type="ECO:0000259" key="2">
    <source>
        <dbReference type="Pfam" id="PF03372"/>
    </source>
</evidence>
<dbReference type="Proteomes" id="UP000009159">
    <property type="component" value="Chromosome"/>
</dbReference>
<sequence>MSGRHRVCSRRFRAVLVIVALAFVVATLVIRALPLPNNVALVIAVGSPYVVLVALLGLVVAMLNRLKVLSIVAVAVTAASVAVQMHWYYGGRSDGVAAESVGVRMLSANLRYGRADPAKFVELVRNGADLITVTELTAEAVQRFYSAGIDDEFPHSILFPAPNAGGNGIWSRYPLTPLSPTRYWNSGMVAARAHIPGVSIDPAVASVHITSPMGSFASWRNGVTATKSRLAGLAAAVGQGAVIAAGDFNSTPDMRQFRDLIADGYHDAVRHTGAGFTPTFPSDTVLPPVITIDHVLTRHANVASIRSVDIDGTDHRALLATVDVPIASSRS</sequence>
<protein>
    <submittedName>
        <fullName evidence="3">Endonuclease/exonuclease/phosphatase</fullName>
    </submittedName>
</protein>
<dbReference type="GO" id="GO:0004527">
    <property type="term" value="F:exonuclease activity"/>
    <property type="evidence" value="ECO:0007669"/>
    <property type="project" value="UniProtKB-KW"/>
</dbReference>
<dbReference type="InterPro" id="IPR036691">
    <property type="entry name" value="Endo/exonu/phosph_ase_sf"/>
</dbReference>
<reference evidence="3" key="1">
    <citation type="submission" date="2006-12" db="EMBL/GenBank/DDBJ databases">
        <title>Complete sequence of Mycobacterium vanbaalenii PYR-1.</title>
        <authorList>
            <consortium name="US DOE Joint Genome Institute"/>
            <person name="Copeland A."/>
            <person name="Lucas S."/>
            <person name="Lapidus A."/>
            <person name="Barry K."/>
            <person name="Detter J.C."/>
            <person name="Glavina del Rio T."/>
            <person name="Hammon N."/>
            <person name="Israni S."/>
            <person name="Dalin E."/>
            <person name="Tice H."/>
            <person name="Pitluck S."/>
            <person name="Singan V."/>
            <person name="Schmutz J."/>
            <person name="Larimer F."/>
            <person name="Land M."/>
            <person name="Hauser L."/>
            <person name="Kyrpides N."/>
            <person name="Anderson I.J."/>
            <person name="Miller C."/>
            <person name="Richardson P."/>
        </authorList>
    </citation>
    <scope>NUCLEOTIDE SEQUENCE [LARGE SCALE GENOMIC DNA]</scope>
    <source>
        <strain evidence="3">PYR-1</strain>
    </source>
</reference>
<keyword evidence="3" id="KW-0255">Endonuclease</keyword>
<feature type="transmembrane region" description="Helical" evidence="1">
    <location>
        <begin position="68"/>
        <end position="89"/>
    </location>
</feature>
<dbReference type="SUPFAM" id="SSF56219">
    <property type="entry name" value="DNase I-like"/>
    <property type="match status" value="1"/>
</dbReference>
<evidence type="ECO:0000313" key="3">
    <source>
        <dbReference type="EMBL" id="ABM12507.1"/>
    </source>
</evidence>
<dbReference type="KEGG" id="mva:Mvan_1678"/>
<keyword evidence="1" id="KW-0472">Membrane</keyword>